<evidence type="ECO:0000313" key="2">
    <source>
        <dbReference type="Proteomes" id="UP000004946"/>
    </source>
</evidence>
<reference evidence="1 2" key="1">
    <citation type="submission" date="2010-12" db="EMBL/GenBank/DDBJ databases">
        <authorList>
            <person name="Muzny D."/>
            <person name="Qin X."/>
            <person name="Buhay C."/>
            <person name="Dugan-Rocha S."/>
            <person name="Ding Y."/>
            <person name="Chen G."/>
            <person name="Hawes A."/>
            <person name="Holder M."/>
            <person name="Jhangiani S."/>
            <person name="Johnson A."/>
            <person name="Khan Z."/>
            <person name="Li Z."/>
            <person name="Liu W."/>
            <person name="Liu X."/>
            <person name="Perez L."/>
            <person name="Shen H."/>
            <person name="Wang Q."/>
            <person name="Watt J."/>
            <person name="Xi L."/>
            <person name="Xin Y."/>
            <person name="Zhou J."/>
            <person name="Deng J."/>
            <person name="Jiang H."/>
            <person name="Liu Y."/>
            <person name="Qu J."/>
            <person name="Song X.-Z."/>
            <person name="Zhang L."/>
            <person name="Villasana D."/>
            <person name="Johnson A."/>
            <person name="Liu J."/>
            <person name="Liyanage D."/>
            <person name="Lorensuhewa L."/>
            <person name="Robinson T."/>
            <person name="Song A."/>
            <person name="Song B.-B."/>
            <person name="Dinh H."/>
            <person name="Thornton R."/>
            <person name="Coyle M."/>
            <person name="Francisco L."/>
            <person name="Jackson L."/>
            <person name="Javaid M."/>
            <person name="Korchina V."/>
            <person name="Kovar C."/>
            <person name="Mata R."/>
            <person name="Mathew T."/>
            <person name="Ngo R."/>
            <person name="Nguyen L."/>
            <person name="Nguyen N."/>
            <person name="Okwuonu G."/>
            <person name="Ongeri F."/>
            <person name="Pham C."/>
            <person name="Simmons D."/>
            <person name="Wilczek-Boney K."/>
            <person name="Hale W."/>
            <person name="Jakkamsetti A."/>
            <person name="Pham P."/>
            <person name="Ruth R."/>
            <person name="San Lucas F."/>
            <person name="Warren J."/>
            <person name="Zhang J."/>
            <person name="Zhao Z."/>
            <person name="Zhou C."/>
            <person name="Zhu D."/>
            <person name="Lee S."/>
            <person name="Bess C."/>
            <person name="Blankenburg K."/>
            <person name="Forbes L."/>
            <person name="Fu Q."/>
            <person name="Gubbala S."/>
            <person name="Hirani K."/>
            <person name="Jayaseelan J.C."/>
            <person name="Lara F."/>
            <person name="Munidasa M."/>
            <person name="Palculict T."/>
            <person name="Patil S."/>
            <person name="Pu L.-L."/>
            <person name="Saada N."/>
            <person name="Tang L."/>
            <person name="Weissenberger G."/>
            <person name="Zhu Y."/>
            <person name="Hemphill L."/>
            <person name="Shang Y."/>
            <person name="Youmans B."/>
            <person name="Ayvaz T."/>
            <person name="Ross M."/>
            <person name="Santibanez J."/>
            <person name="Aqrawi P."/>
            <person name="Gross S."/>
            <person name="Joshi V."/>
            <person name="Fowler G."/>
            <person name="Nazareth L."/>
            <person name="Reid J."/>
            <person name="Worley K."/>
            <person name="Petrosino J."/>
            <person name="Highlander S."/>
            <person name="Gibbs R."/>
        </authorList>
    </citation>
    <scope>NUCLEOTIDE SEQUENCE [LARGE SCALE GENOMIC DNA]</scope>
    <source>
        <strain evidence="1 2">DSM 10105</strain>
    </source>
</reference>
<sequence length="134" mass="15432">MSSLDDDEAKRLSGAWVYEGPNIYENLTDAQRKRAKSYQGRVHNYVDQKDLVPFGYPDKKVMAYSSDQAIDPDMGNTVYVYEDSPYVGSLYRIDSKKAKGNNLLSQKNQPAHVGWIFLYQRWNACPSTEIYFTK</sequence>
<comment type="caution">
    <text evidence="1">The sequence shown here is derived from an EMBL/GenBank/DDBJ whole genome shotgun (WGS) entry which is preliminary data.</text>
</comment>
<evidence type="ECO:0000313" key="1">
    <source>
        <dbReference type="EMBL" id="EFT83680.1"/>
    </source>
</evidence>
<organism evidence="1 2">
    <name type="scientific">Parascardovia denticolens DSM 10105 = JCM 12538</name>
    <dbReference type="NCBI Taxonomy" id="864564"/>
    <lineage>
        <taxon>Bacteria</taxon>
        <taxon>Bacillati</taxon>
        <taxon>Actinomycetota</taxon>
        <taxon>Actinomycetes</taxon>
        <taxon>Bifidobacteriales</taxon>
        <taxon>Bifidobacteriaceae</taxon>
        <taxon>Parascardovia</taxon>
    </lineage>
</organism>
<accession>E6K1J9</accession>
<protein>
    <submittedName>
        <fullName evidence="1">Uncharacterized protein</fullName>
    </submittedName>
</protein>
<name>E6K1J9_PARDN</name>
<dbReference type="PATRIC" id="fig|864564.6.peg.1024"/>
<keyword evidence="2" id="KW-1185">Reference proteome</keyword>
<dbReference type="HOGENOM" id="CLU_1894200_0_0_11"/>
<dbReference type="AlphaFoldDB" id="E6K1J9"/>
<proteinExistence type="predicted"/>
<dbReference type="Proteomes" id="UP000004946">
    <property type="component" value="Chromosome"/>
</dbReference>
<dbReference type="EMBL" id="AEON01000001">
    <property type="protein sequence ID" value="EFT83680.1"/>
    <property type="molecule type" value="Genomic_DNA"/>
</dbReference>
<dbReference type="KEGG" id="pdo:PSDT_0938"/>
<gene>
    <name evidence="1" type="ORF">HMPREF0620_0685</name>
</gene>